<dbReference type="InterPro" id="IPR029058">
    <property type="entry name" value="AB_hydrolase_fold"/>
</dbReference>
<name>A0ABY6QPI0_9ACTN</name>
<dbReference type="EMBL" id="CP084204">
    <property type="protein sequence ID" value="UZX19502.1"/>
    <property type="molecule type" value="Genomic_DNA"/>
</dbReference>
<dbReference type="Gene3D" id="3.40.50.1820">
    <property type="entry name" value="alpha/beta hydrolase"/>
    <property type="match status" value="1"/>
</dbReference>
<sequence>MEHDLVVFVPGFLGTRLTLDGHDLWGEYSEALLGRGPQAPAPAGLVLPPGLGDGLPDARFRPAADELLMVPDAMPGLLCCMGYPDIRAALGDPVEGQFVPFPYDWRLSHRLIADLLKVRVERELARWSEQVDSHYPDRPDDPQVVLVCHSTGGLVGRHYLECSGGRETARTLVTLGTPQQGLAQAVRLLTGKAVGADEAPGADARPLNEALRDLALGWPSVAQLLPVYDAVRVEGRSRLRTLADRRYPVPDLPTALVEDAVSFHSAFQQAREAHRHTDTGGRLPYEVLCVGSTAFPTERTVGLTPDGTRLLARRDESLLAPGDGTVPGESAVAEWALRDTTAMHWTEHRHADLAGAAAVGEMLTAVRKGEPAGGMLAGDEQISVYAPESAAAGKPFAASVVGTGLRERNVQAHIWRIGRPTKEPVVFTATGSELYRAELQAGPGKWVVEATADGPHRSDRKVIILYSN</sequence>
<evidence type="ECO:0000313" key="1">
    <source>
        <dbReference type="EMBL" id="UZX19502.1"/>
    </source>
</evidence>
<evidence type="ECO:0008006" key="3">
    <source>
        <dbReference type="Google" id="ProtNLM"/>
    </source>
</evidence>
<accession>A0ABY6QPI0</accession>
<evidence type="ECO:0000313" key="2">
    <source>
        <dbReference type="Proteomes" id="UP001164506"/>
    </source>
</evidence>
<protein>
    <recommendedName>
        <fullName evidence="3">Lecithin:cholesterol acyltransferase</fullName>
    </recommendedName>
</protein>
<proteinExistence type="predicted"/>
<dbReference type="PANTHER" id="PTHR11440">
    <property type="entry name" value="LECITHIN-CHOLESTEROL ACYLTRANSFERASE-RELATED"/>
    <property type="match status" value="1"/>
</dbReference>
<dbReference type="RefSeq" id="WP_190103047.1">
    <property type="nucleotide sequence ID" value="NZ_BMUH01000004.1"/>
</dbReference>
<dbReference type="GeneID" id="95598091"/>
<organism evidence="1 2">
    <name type="scientific">Streptomyces tanashiensis</name>
    <dbReference type="NCBI Taxonomy" id="67367"/>
    <lineage>
        <taxon>Bacteria</taxon>
        <taxon>Bacillati</taxon>
        <taxon>Actinomycetota</taxon>
        <taxon>Actinomycetes</taxon>
        <taxon>Kitasatosporales</taxon>
        <taxon>Streptomycetaceae</taxon>
        <taxon>Streptomyces</taxon>
    </lineage>
</organism>
<reference evidence="1" key="1">
    <citation type="submission" date="2021-09" db="EMBL/GenBank/DDBJ databases">
        <title>Complete genome sequence and metabolic characterization of Streptomyces tanashiensis DSM 731 the producer of antibacterial Kalafungin and diverse secondary metabolites.</title>
        <authorList>
            <person name="Abbasi M.N."/>
            <person name="Anwar M.N."/>
            <person name="Alam K."/>
            <person name="Shoaib M."/>
            <person name="Lin Z."/>
            <person name="Hayat M."/>
            <person name="Ali M.I."/>
            <person name="Malik H.M.T."/>
            <person name="Ahmed I."/>
            <person name="Li A."/>
            <person name="Hailong Wang H."/>
            <person name="Zhang Y."/>
        </authorList>
    </citation>
    <scope>NUCLEOTIDE SEQUENCE</scope>
    <source>
        <strain evidence="1">Kala</strain>
    </source>
</reference>
<dbReference type="SUPFAM" id="SSF53474">
    <property type="entry name" value="alpha/beta-Hydrolases"/>
    <property type="match status" value="1"/>
</dbReference>
<gene>
    <name evidence="1" type="ORF">LDH80_01575</name>
</gene>
<keyword evidence="2" id="KW-1185">Reference proteome</keyword>
<dbReference type="Proteomes" id="UP001164506">
    <property type="component" value="Chromosome"/>
</dbReference>